<protein>
    <submittedName>
        <fullName evidence="1">Uncharacterized protein</fullName>
    </submittedName>
</protein>
<dbReference type="RefSeq" id="WP_316738259.1">
    <property type="nucleotide sequence ID" value="NZ_JARAKF010000002.1"/>
</dbReference>
<comment type="caution">
    <text evidence="1">The sequence shown here is derived from an EMBL/GenBank/DDBJ whole genome shotgun (WGS) entry which is preliminary data.</text>
</comment>
<sequence length="64" mass="6760">MTAAINALSARSSGPTWTAPFPAAMRMPIAVRSPTSVPRTAKVTKALALAKARAVSARDPTRRR</sequence>
<gene>
    <name evidence="1" type="ORF">PU648_53685</name>
</gene>
<dbReference type="Proteomes" id="UP001257627">
    <property type="component" value="Unassembled WGS sequence"/>
</dbReference>
<name>A0ABU3V4S6_9ACTN</name>
<evidence type="ECO:0000313" key="2">
    <source>
        <dbReference type="Proteomes" id="UP001257627"/>
    </source>
</evidence>
<dbReference type="EMBL" id="JARAKF010000002">
    <property type="protein sequence ID" value="MDU9000985.1"/>
    <property type="molecule type" value="Genomic_DNA"/>
</dbReference>
<evidence type="ECO:0000313" key="1">
    <source>
        <dbReference type="EMBL" id="MDU9000985.1"/>
    </source>
</evidence>
<proteinExistence type="predicted"/>
<accession>A0ABU3V4S6</accession>
<organism evidence="1 2">
    <name type="scientific">Streptomyces mirabilis</name>
    <dbReference type="NCBI Taxonomy" id="68239"/>
    <lineage>
        <taxon>Bacteria</taxon>
        <taxon>Bacillati</taxon>
        <taxon>Actinomycetota</taxon>
        <taxon>Actinomycetes</taxon>
        <taxon>Kitasatosporales</taxon>
        <taxon>Streptomycetaceae</taxon>
        <taxon>Streptomyces</taxon>
    </lineage>
</organism>
<keyword evidence="2" id="KW-1185">Reference proteome</keyword>
<reference evidence="1 2" key="1">
    <citation type="submission" date="2023-02" db="EMBL/GenBank/DDBJ databases">
        <authorList>
            <person name="Maleckis M."/>
        </authorList>
    </citation>
    <scope>NUCLEOTIDE SEQUENCE [LARGE SCALE GENOMIC DNA]</scope>
    <source>
        <strain evidence="1 2">P8-A2</strain>
    </source>
</reference>